<dbReference type="InterPro" id="IPR000060">
    <property type="entry name" value="BCCT_transptr"/>
</dbReference>
<dbReference type="Proteomes" id="UP001460888">
    <property type="component" value="Unassembled WGS sequence"/>
</dbReference>
<dbReference type="PANTHER" id="PTHR30047:SF7">
    <property type="entry name" value="HIGH-AFFINITY CHOLINE TRANSPORT PROTEIN"/>
    <property type="match status" value="1"/>
</dbReference>
<dbReference type="Pfam" id="PF02028">
    <property type="entry name" value="BCCT"/>
    <property type="match status" value="1"/>
</dbReference>
<keyword evidence="7 8" id="KW-0472">Membrane</keyword>
<dbReference type="PANTHER" id="PTHR30047">
    <property type="entry name" value="HIGH-AFFINITY CHOLINE TRANSPORT PROTEIN-RELATED"/>
    <property type="match status" value="1"/>
</dbReference>
<keyword evidence="10" id="KW-1185">Reference proteome</keyword>
<feature type="transmembrane region" description="Helical" evidence="8">
    <location>
        <begin position="280"/>
        <end position="304"/>
    </location>
</feature>
<keyword evidence="3" id="KW-0813">Transport</keyword>
<name>A0ABV2AWU6_9GAMM</name>
<evidence type="ECO:0000256" key="3">
    <source>
        <dbReference type="ARBA" id="ARBA00022448"/>
    </source>
</evidence>
<reference evidence="9 10" key="1">
    <citation type="submission" date="2013-03" db="EMBL/GenBank/DDBJ databases">
        <title>Salinisphaera dokdonensis CL-ES53 Genome Sequencing.</title>
        <authorList>
            <person name="Li C."/>
            <person name="Lai Q."/>
            <person name="Shao Z."/>
        </authorList>
    </citation>
    <scope>NUCLEOTIDE SEQUENCE [LARGE SCALE GENOMIC DNA]</scope>
    <source>
        <strain evidence="9 10">CL-ES53</strain>
    </source>
</reference>
<evidence type="ECO:0000313" key="9">
    <source>
        <dbReference type="EMBL" id="MES1928068.1"/>
    </source>
</evidence>
<feature type="transmembrane region" description="Helical" evidence="8">
    <location>
        <begin position="495"/>
        <end position="513"/>
    </location>
</feature>
<evidence type="ECO:0000256" key="8">
    <source>
        <dbReference type="SAM" id="Phobius"/>
    </source>
</evidence>
<feature type="transmembrane region" description="Helical" evidence="8">
    <location>
        <begin position="209"/>
        <end position="227"/>
    </location>
</feature>
<proteinExistence type="inferred from homology"/>
<evidence type="ECO:0000256" key="4">
    <source>
        <dbReference type="ARBA" id="ARBA00022475"/>
    </source>
</evidence>
<protein>
    <submittedName>
        <fullName evidence="9">High-affinity choline uptake protein BetT</fullName>
    </submittedName>
</protein>
<feature type="transmembrane region" description="Helical" evidence="8">
    <location>
        <begin position="339"/>
        <end position="356"/>
    </location>
</feature>
<gene>
    <name evidence="9" type="ORF">SADO_02395</name>
</gene>
<accession>A0ABV2AWU6</accession>
<evidence type="ECO:0000256" key="7">
    <source>
        <dbReference type="ARBA" id="ARBA00023136"/>
    </source>
</evidence>
<keyword evidence="6 8" id="KW-1133">Transmembrane helix</keyword>
<feature type="transmembrane region" description="Helical" evidence="8">
    <location>
        <begin position="161"/>
        <end position="181"/>
    </location>
</feature>
<evidence type="ECO:0000256" key="1">
    <source>
        <dbReference type="ARBA" id="ARBA00004651"/>
    </source>
</evidence>
<feature type="transmembrane region" description="Helical" evidence="8">
    <location>
        <begin position="468"/>
        <end position="489"/>
    </location>
</feature>
<keyword evidence="5 8" id="KW-0812">Transmembrane</keyword>
<dbReference type="NCBIfam" id="TIGR00842">
    <property type="entry name" value="bcct"/>
    <property type="match status" value="1"/>
</dbReference>
<dbReference type="EMBL" id="APND01000001">
    <property type="protein sequence ID" value="MES1928068.1"/>
    <property type="molecule type" value="Genomic_DNA"/>
</dbReference>
<feature type="transmembrane region" description="Helical" evidence="8">
    <location>
        <begin position="247"/>
        <end position="268"/>
    </location>
</feature>
<evidence type="ECO:0000313" key="10">
    <source>
        <dbReference type="Proteomes" id="UP001460888"/>
    </source>
</evidence>
<sequence length="682" mass="75050">MALCRRSAGHPRETLENMSQTKEIQPGINPPVFYPAVILIGLLVVFGAIFPDAAGTFFSAMQSWLVSTFGWFYLVCVTAFLVFAIALALSRHGQIKLGPDHSEPDFSYPSWFAMLFSAGMGIGLMFYGVAEPVLHYETPSTVDPETAAAARDAMRDTMFMWGLHGWGVYAVVGLCLAYFGFRQNLPLRISSALYPLLGRRVSGPIGNTVDVVAVFGTLFGVAVSLGYGSQQVNSGLNLLFGVPDSTIVQLGLIAIITAMATLSVVLGLDAGIRRLSEFNIGLAVILLLFVAIAGPTLYLCNMLVENISYYLVSLPAISMTGYRYLGGEQENAFLVDWKLFYWAWWVSWSPFVGMFVARVSRGRTIREFVLGVLLVPTFATFVWFTVFGDTALHLIMTQGATDLVGQVSDNASTALFHFLDYFPLSAISSLLATVLVITFFVTSSDSGSLVIDILTAKSGAEPPVWQRVFWAVLEGIVASVLLLAGGMGALRSATLASALPFCVIILVMMYCLYRSLRVEAIKQDTLRYPVGVPATLGEGRNWKTRLDSLVSSPKSDHVQEFLNRVAEPALREVAAHFEARSMSTQLRIEEGRVRLEVDHGAEVDFVYGIRARRFVPPAFALSGMSSRAHKGDDSHYRAEIYLREGGQRYNVISYSHQQLIADVLDQYENHLHFLYILRSQEG</sequence>
<evidence type="ECO:0000256" key="5">
    <source>
        <dbReference type="ARBA" id="ARBA00022692"/>
    </source>
</evidence>
<feature type="transmembrane region" description="Helical" evidence="8">
    <location>
        <begin position="421"/>
        <end position="441"/>
    </location>
</feature>
<feature type="transmembrane region" description="Helical" evidence="8">
    <location>
        <begin position="70"/>
        <end position="90"/>
    </location>
</feature>
<organism evidence="9 10">
    <name type="scientific">Salinisphaera dokdonensis CL-ES53</name>
    <dbReference type="NCBI Taxonomy" id="1304272"/>
    <lineage>
        <taxon>Bacteria</taxon>
        <taxon>Pseudomonadati</taxon>
        <taxon>Pseudomonadota</taxon>
        <taxon>Gammaproteobacteria</taxon>
        <taxon>Salinisphaerales</taxon>
        <taxon>Salinisphaeraceae</taxon>
        <taxon>Salinisphaera</taxon>
    </lineage>
</organism>
<comment type="similarity">
    <text evidence="2">Belongs to the BCCT transporter (TC 2.A.15) family.</text>
</comment>
<comment type="subcellular location">
    <subcellularLocation>
        <location evidence="1">Cell membrane</location>
        <topology evidence="1">Multi-pass membrane protein</topology>
    </subcellularLocation>
</comment>
<feature type="transmembrane region" description="Helical" evidence="8">
    <location>
        <begin position="368"/>
        <end position="386"/>
    </location>
</feature>
<keyword evidence="4" id="KW-1003">Cell membrane</keyword>
<feature type="transmembrane region" description="Helical" evidence="8">
    <location>
        <begin position="32"/>
        <end position="50"/>
    </location>
</feature>
<evidence type="ECO:0000256" key="2">
    <source>
        <dbReference type="ARBA" id="ARBA00005658"/>
    </source>
</evidence>
<comment type="caution">
    <text evidence="9">The sequence shown here is derived from an EMBL/GenBank/DDBJ whole genome shotgun (WGS) entry which is preliminary data.</text>
</comment>
<feature type="transmembrane region" description="Helical" evidence="8">
    <location>
        <begin position="111"/>
        <end position="130"/>
    </location>
</feature>
<evidence type="ECO:0000256" key="6">
    <source>
        <dbReference type="ARBA" id="ARBA00022989"/>
    </source>
</evidence>